<dbReference type="Proteomes" id="UP000480266">
    <property type="component" value="Unassembled WGS sequence"/>
</dbReference>
<protein>
    <submittedName>
        <fullName evidence="1">RusA family crossover junction endodeoxyribonuclease</fullName>
    </submittedName>
</protein>
<dbReference type="SUPFAM" id="SSF103084">
    <property type="entry name" value="Holliday junction resolvase RusA"/>
    <property type="match status" value="1"/>
</dbReference>
<evidence type="ECO:0000313" key="2">
    <source>
        <dbReference type="Proteomes" id="UP000480266"/>
    </source>
</evidence>
<sequence length="56" mass="6210">MIDRRKRDIGNLEKAPTDLLVEHKVIESDDNTIVRAIALGWSKAVTGARVQIIPVS</sequence>
<dbReference type="InterPro" id="IPR008822">
    <property type="entry name" value="Endonuclease_RusA-like"/>
</dbReference>
<reference evidence="1" key="1">
    <citation type="submission" date="2020-02" db="EMBL/GenBank/DDBJ databases">
        <title>Draft genome sequence of Candidatus Afipia apatlaquensis IBT-C3, a potential strain for decolorization of textile dyes.</title>
        <authorList>
            <person name="Sanchez-Reyes A."/>
            <person name="Breton-Deval L."/>
            <person name="Mangelson H."/>
            <person name="Sanchez-Flores A."/>
        </authorList>
    </citation>
    <scope>NUCLEOTIDE SEQUENCE [LARGE SCALE GENOMIC DNA]</scope>
    <source>
        <strain evidence="1">IBT-C3</strain>
    </source>
</reference>
<dbReference type="EMBL" id="JAAMRR010001690">
    <property type="protein sequence ID" value="NGX99807.1"/>
    <property type="molecule type" value="Genomic_DNA"/>
</dbReference>
<keyword evidence="2" id="KW-1185">Reference proteome</keyword>
<comment type="caution">
    <text evidence="1">The sequence shown here is derived from an EMBL/GenBank/DDBJ whole genome shotgun (WGS) entry which is preliminary data.</text>
</comment>
<organism evidence="1 2">
    <name type="scientific">Candidatus Afipia apatlaquensis</name>
    <dbReference type="NCBI Taxonomy" id="2712852"/>
    <lineage>
        <taxon>Bacteria</taxon>
        <taxon>Pseudomonadati</taxon>
        <taxon>Pseudomonadota</taxon>
        <taxon>Alphaproteobacteria</taxon>
        <taxon>Hyphomicrobiales</taxon>
        <taxon>Nitrobacteraceae</taxon>
        <taxon>Afipia</taxon>
    </lineage>
</organism>
<dbReference type="GO" id="GO:0000287">
    <property type="term" value="F:magnesium ion binding"/>
    <property type="evidence" value="ECO:0007669"/>
    <property type="project" value="InterPro"/>
</dbReference>
<gene>
    <name evidence="1" type="ORF">G4V63_32895</name>
</gene>
<dbReference type="AlphaFoldDB" id="A0A7C9VJX8"/>
<dbReference type="GO" id="GO:0006281">
    <property type="term" value="P:DNA repair"/>
    <property type="evidence" value="ECO:0007669"/>
    <property type="project" value="InterPro"/>
</dbReference>
<proteinExistence type="predicted"/>
<dbReference type="Gene3D" id="3.30.1330.70">
    <property type="entry name" value="Holliday junction resolvase RusA"/>
    <property type="match status" value="1"/>
</dbReference>
<accession>A0A7C9VJX8</accession>
<dbReference type="InterPro" id="IPR036614">
    <property type="entry name" value="RusA-like_sf"/>
</dbReference>
<dbReference type="GO" id="GO:0006310">
    <property type="term" value="P:DNA recombination"/>
    <property type="evidence" value="ECO:0007669"/>
    <property type="project" value="InterPro"/>
</dbReference>
<evidence type="ECO:0000313" key="1">
    <source>
        <dbReference type="EMBL" id="NGX99807.1"/>
    </source>
</evidence>
<name>A0A7C9VJX8_9BRAD</name>
<dbReference type="Pfam" id="PF05866">
    <property type="entry name" value="RusA"/>
    <property type="match status" value="1"/>
</dbReference>